<dbReference type="GO" id="GO:0018493">
    <property type="term" value="F:formylmethanofuran dehydrogenase activity"/>
    <property type="evidence" value="ECO:0007669"/>
    <property type="project" value="InterPro"/>
</dbReference>
<dbReference type="eggNOG" id="COG1029">
    <property type="taxonomic scope" value="Bacteria"/>
</dbReference>
<dbReference type="STRING" id="314230.DSM3645_17355"/>
<dbReference type="AlphaFoldDB" id="A3ZNP3"/>
<organism evidence="1 2">
    <name type="scientific">Blastopirellula marina DSM 3645</name>
    <dbReference type="NCBI Taxonomy" id="314230"/>
    <lineage>
        <taxon>Bacteria</taxon>
        <taxon>Pseudomonadati</taxon>
        <taxon>Planctomycetota</taxon>
        <taxon>Planctomycetia</taxon>
        <taxon>Pirellulales</taxon>
        <taxon>Pirellulaceae</taxon>
        <taxon>Blastopirellula</taxon>
    </lineage>
</organism>
<dbReference type="SUPFAM" id="SSF53706">
    <property type="entry name" value="Formate dehydrogenase/DMSO reductase, domains 1-3"/>
    <property type="match status" value="1"/>
</dbReference>
<sequence length="431" mass="45725">MSQPITFADVVCCGCSCLCDDLQITVAAGQIAQIAPACPHAASYFAIAEDAQSNCQINGKAATIDTAIAAATKLLAGAKSPLLLGLGELTIDGQRAALDWADRLGAYVDAGNPAESDPSGVVLQSTGMITATLGEIRDRADVILFWNADPATTQPRHFTRFSLDAPGRFLTAPRTALAIDSQATATTARAELFCESPLSQNLETAHTLLALARGKKIDRKRVPQLQDIESIHARLSSATYAAIVCAPRFYGGADGAAILETLADYVRELNRNSRAIISLERSGPNWIGAAESIAWRTGYPSPVRFAADGPTFDPTGYRAAKLLSRGQVDALIRFDGDWLTSAPSELLTAMAKLPTISLGWRQSELPANIQFRVAKPGVECGGSMHRLDDVPLPLTQVLPTTRMTAEDAIRRMTNASCAASGLTSSLRSPSV</sequence>
<dbReference type="InterPro" id="IPR016457">
    <property type="entry name" value="Formylmethanofuran_DH_bsu"/>
</dbReference>
<name>A3ZNP3_9BACT</name>
<proteinExistence type="predicted"/>
<dbReference type="EMBL" id="AANZ01000003">
    <property type="protein sequence ID" value="EAQ81941.1"/>
    <property type="molecule type" value="Genomic_DNA"/>
</dbReference>
<dbReference type="GO" id="GO:0015948">
    <property type="term" value="P:methanogenesis"/>
    <property type="evidence" value="ECO:0007669"/>
    <property type="project" value="InterPro"/>
</dbReference>
<dbReference type="RefSeq" id="WP_002651369.1">
    <property type="nucleotide sequence ID" value="NZ_CH672376.1"/>
</dbReference>
<accession>A3ZNP3</accession>
<dbReference type="HOGENOM" id="CLU_034348_0_0_0"/>
<gene>
    <name evidence="1" type="ORF">DSM3645_17355</name>
</gene>
<dbReference type="PIRSF" id="PIRSF005646">
    <property type="entry name" value="FwdB"/>
    <property type="match status" value="1"/>
</dbReference>
<dbReference type="Proteomes" id="UP000004358">
    <property type="component" value="Unassembled WGS sequence"/>
</dbReference>
<protein>
    <submittedName>
        <fullName evidence="1">Formylmethanofuran dehydrogenase subunit B, selenocysteine containing</fullName>
    </submittedName>
</protein>
<evidence type="ECO:0000313" key="2">
    <source>
        <dbReference type="Proteomes" id="UP000004358"/>
    </source>
</evidence>
<dbReference type="OrthoDB" id="240576at2"/>
<reference evidence="1 2" key="1">
    <citation type="submission" date="2006-02" db="EMBL/GenBank/DDBJ databases">
        <authorList>
            <person name="Amann R."/>
            <person name="Ferriera S."/>
            <person name="Johnson J."/>
            <person name="Kravitz S."/>
            <person name="Halpern A."/>
            <person name="Remington K."/>
            <person name="Beeson K."/>
            <person name="Tran B."/>
            <person name="Rogers Y.-H."/>
            <person name="Friedman R."/>
            <person name="Venter J.C."/>
        </authorList>
    </citation>
    <scope>NUCLEOTIDE SEQUENCE [LARGE SCALE GENOMIC DNA]</scope>
    <source>
        <strain evidence="1 2">DSM 3645</strain>
    </source>
</reference>
<evidence type="ECO:0000313" key="1">
    <source>
        <dbReference type="EMBL" id="EAQ81941.1"/>
    </source>
</evidence>
<comment type="caution">
    <text evidence="1">The sequence shown here is derived from an EMBL/GenBank/DDBJ whole genome shotgun (WGS) entry which is preliminary data.</text>
</comment>